<protein>
    <submittedName>
        <fullName evidence="1">Uncharacterized protein</fullName>
    </submittedName>
</protein>
<sequence>MRAQLDGPIAFIDGFYLHAYDSGAVMMQLNLTRIDDFDGDDGDFTTEDQLYFGILDAALLPYCGDKFFASVVGTDLNGARFQRTELHRQRKRYIVGERRKLNHKLFHRLILDNVYQPVIYLIVHVLLPRHINVTLLHAKPLIDDIFRPTNTHRPDLLGGTCQATCASESAGVIYVLGFMPTRESGEGCLS</sequence>
<proteinExistence type="predicted"/>
<evidence type="ECO:0000313" key="1">
    <source>
        <dbReference type="EMBL" id="KAK4097960.1"/>
    </source>
</evidence>
<evidence type="ECO:0000313" key="2">
    <source>
        <dbReference type="Proteomes" id="UP001305647"/>
    </source>
</evidence>
<gene>
    <name evidence="1" type="ORF">N658DRAFT_526692</name>
</gene>
<organism evidence="1 2">
    <name type="scientific">Parathielavia hyrcaniae</name>
    <dbReference type="NCBI Taxonomy" id="113614"/>
    <lineage>
        <taxon>Eukaryota</taxon>
        <taxon>Fungi</taxon>
        <taxon>Dikarya</taxon>
        <taxon>Ascomycota</taxon>
        <taxon>Pezizomycotina</taxon>
        <taxon>Sordariomycetes</taxon>
        <taxon>Sordariomycetidae</taxon>
        <taxon>Sordariales</taxon>
        <taxon>Chaetomiaceae</taxon>
        <taxon>Parathielavia</taxon>
    </lineage>
</organism>
<comment type="caution">
    <text evidence="1">The sequence shown here is derived from an EMBL/GenBank/DDBJ whole genome shotgun (WGS) entry which is preliminary data.</text>
</comment>
<reference evidence="1" key="2">
    <citation type="submission" date="2023-05" db="EMBL/GenBank/DDBJ databases">
        <authorList>
            <consortium name="Lawrence Berkeley National Laboratory"/>
            <person name="Steindorff A."/>
            <person name="Hensen N."/>
            <person name="Bonometti L."/>
            <person name="Westerberg I."/>
            <person name="Brannstrom I.O."/>
            <person name="Guillou S."/>
            <person name="Cros-Aarteil S."/>
            <person name="Calhoun S."/>
            <person name="Haridas S."/>
            <person name="Kuo A."/>
            <person name="Mondo S."/>
            <person name="Pangilinan J."/>
            <person name="Riley R."/>
            <person name="Labutti K."/>
            <person name="Andreopoulos B."/>
            <person name="Lipzen A."/>
            <person name="Chen C."/>
            <person name="Yanf M."/>
            <person name="Daum C."/>
            <person name="Ng V."/>
            <person name="Clum A."/>
            <person name="Ohm R."/>
            <person name="Martin F."/>
            <person name="Silar P."/>
            <person name="Natvig D."/>
            <person name="Lalanne C."/>
            <person name="Gautier V."/>
            <person name="Ament-Velasquez S.L."/>
            <person name="Kruys A."/>
            <person name="Hutchinson M.I."/>
            <person name="Powell A.J."/>
            <person name="Barry K."/>
            <person name="Miller A.N."/>
            <person name="Grigoriev I.V."/>
            <person name="Debuchy R."/>
            <person name="Gladieux P."/>
            <person name="Thoren M.H."/>
            <person name="Johannesson H."/>
        </authorList>
    </citation>
    <scope>NUCLEOTIDE SEQUENCE</scope>
    <source>
        <strain evidence="1">CBS 757.83</strain>
    </source>
</reference>
<accession>A0AAN6SXZ2</accession>
<dbReference type="EMBL" id="MU863665">
    <property type="protein sequence ID" value="KAK4097960.1"/>
    <property type="molecule type" value="Genomic_DNA"/>
</dbReference>
<dbReference type="Proteomes" id="UP001305647">
    <property type="component" value="Unassembled WGS sequence"/>
</dbReference>
<reference evidence="1" key="1">
    <citation type="journal article" date="2023" name="Mol. Phylogenet. Evol.">
        <title>Genome-scale phylogeny and comparative genomics of the fungal order Sordariales.</title>
        <authorList>
            <person name="Hensen N."/>
            <person name="Bonometti L."/>
            <person name="Westerberg I."/>
            <person name="Brannstrom I.O."/>
            <person name="Guillou S."/>
            <person name="Cros-Aarteil S."/>
            <person name="Calhoun S."/>
            <person name="Haridas S."/>
            <person name="Kuo A."/>
            <person name="Mondo S."/>
            <person name="Pangilinan J."/>
            <person name="Riley R."/>
            <person name="LaButti K."/>
            <person name="Andreopoulos B."/>
            <person name="Lipzen A."/>
            <person name="Chen C."/>
            <person name="Yan M."/>
            <person name="Daum C."/>
            <person name="Ng V."/>
            <person name="Clum A."/>
            <person name="Steindorff A."/>
            <person name="Ohm R.A."/>
            <person name="Martin F."/>
            <person name="Silar P."/>
            <person name="Natvig D.O."/>
            <person name="Lalanne C."/>
            <person name="Gautier V."/>
            <person name="Ament-Velasquez S.L."/>
            <person name="Kruys A."/>
            <person name="Hutchinson M.I."/>
            <person name="Powell A.J."/>
            <person name="Barry K."/>
            <person name="Miller A.N."/>
            <person name="Grigoriev I.V."/>
            <person name="Debuchy R."/>
            <person name="Gladieux P."/>
            <person name="Hiltunen Thoren M."/>
            <person name="Johannesson H."/>
        </authorList>
    </citation>
    <scope>NUCLEOTIDE SEQUENCE</scope>
    <source>
        <strain evidence="1">CBS 757.83</strain>
    </source>
</reference>
<keyword evidence="2" id="KW-1185">Reference proteome</keyword>
<name>A0AAN6SXZ2_9PEZI</name>
<dbReference type="AlphaFoldDB" id="A0AAN6SXZ2"/>